<dbReference type="PANTHER" id="PTHR30203:SF33">
    <property type="entry name" value="BLR4455 PROTEIN"/>
    <property type="match status" value="1"/>
</dbReference>
<dbReference type="InterPro" id="IPR003423">
    <property type="entry name" value="OMP_efflux"/>
</dbReference>
<reference evidence="3 4" key="1">
    <citation type="submission" date="2011-02" db="EMBL/GenBank/DDBJ databases">
        <authorList>
            <person name="Weinstock G."/>
            <person name="Sodergren E."/>
            <person name="Clifton S."/>
            <person name="Fulton L."/>
            <person name="Fulton B."/>
            <person name="Courtney L."/>
            <person name="Fronick C."/>
            <person name="Harrison M."/>
            <person name="Strong C."/>
            <person name="Farmer C."/>
            <person name="Delahaunty K."/>
            <person name="Markovic C."/>
            <person name="Hall O."/>
            <person name="Minx P."/>
            <person name="Tomlinson C."/>
            <person name="Mitreva M."/>
            <person name="Hou S."/>
            <person name="Chen J."/>
            <person name="Wollam A."/>
            <person name="Pepin K.H."/>
            <person name="Johnson M."/>
            <person name="Bhonagiri V."/>
            <person name="Zhang X."/>
            <person name="Suruliraj S."/>
            <person name="Warren W."/>
            <person name="Chinwalla A."/>
            <person name="Mardis E.R."/>
            <person name="Wilson R.K."/>
        </authorList>
    </citation>
    <scope>NUCLEOTIDE SEQUENCE [LARGE SCALE GENOMIC DNA]</scope>
    <source>
        <strain evidence="3 4">YIT 11841</strain>
    </source>
</reference>
<dbReference type="AlphaFoldDB" id="F3QR64"/>
<dbReference type="STRING" id="762982.HMPREF9442_00663"/>
<dbReference type="eggNOG" id="COG1538">
    <property type="taxonomic scope" value="Bacteria"/>
</dbReference>
<name>F3QR64_9BACT</name>
<evidence type="ECO:0000313" key="4">
    <source>
        <dbReference type="Proteomes" id="UP000005546"/>
    </source>
</evidence>
<accession>F3QR64</accession>
<dbReference type="Proteomes" id="UP000005546">
    <property type="component" value="Unassembled WGS sequence"/>
</dbReference>
<comment type="subcellular location">
    <subcellularLocation>
        <location evidence="2">Cell membrane</location>
        <topology evidence="2">Lipid-anchor</topology>
    </subcellularLocation>
</comment>
<dbReference type="NCBIfam" id="TIGR01845">
    <property type="entry name" value="outer_NodT"/>
    <property type="match status" value="1"/>
</dbReference>
<dbReference type="OrthoDB" id="9770517at2"/>
<keyword evidence="2" id="KW-0564">Palmitate</keyword>
<dbReference type="EMBL" id="AFBR01000020">
    <property type="protein sequence ID" value="EGG56318.1"/>
    <property type="molecule type" value="Genomic_DNA"/>
</dbReference>
<evidence type="ECO:0000313" key="3">
    <source>
        <dbReference type="EMBL" id="EGG56318.1"/>
    </source>
</evidence>
<dbReference type="SUPFAM" id="SSF56954">
    <property type="entry name" value="Outer membrane efflux proteins (OEP)"/>
    <property type="match status" value="1"/>
</dbReference>
<dbReference type="Pfam" id="PF02321">
    <property type="entry name" value="OEP"/>
    <property type="match status" value="2"/>
</dbReference>
<organism evidence="3 4">
    <name type="scientific">Paraprevotella xylaniphila YIT 11841</name>
    <dbReference type="NCBI Taxonomy" id="762982"/>
    <lineage>
        <taxon>Bacteria</taxon>
        <taxon>Pseudomonadati</taxon>
        <taxon>Bacteroidota</taxon>
        <taxon>Bacteroidia</taxon>
        <taxon>Bacteroidales</taxon>
        <taxon>Prevotellaceae</taxon>
        <taxon>Paraprevotella</taxon>
    </lineage>
</organism>
<dbReference type="InterPro" id="IPR010131">
    <property type="entry name" value="MdtP/NodT-like"/>
</dbReference>
<keyword evidence="2" id="KW-0472">Membrane</keyword>
<dbReference type="GO" id="GO:0005886">
    <property type="term" value="C:plasma membrane"/>
    <property type="evidence" value="ECO:0007669"/>
    <property type="project" value="UniProtKB-SubCell"/>
</dbReference>
<dbReference type="RefSeq" id="WP_008625165.1">
    <property type="nucleotide sequence ID" value="NZ_GL883824.1"/>
</dbReference>
<dbReference type="PROSITE" id="PS51257">
    <property type="entry name" value="PROKAR_LIPOPROTEIN"/>
    <property type="match status" value="1"/>
</dbReference>
<proteinExistence type="inferred from homology"/>
<evidence type="ECO:0000256" key="1">
    <source>
        <dbReference type="ARBA" id="ARBA00007613"/>
    </source>
</evidence>
<keyword evidence="4" id="KW-1185">Reference proteome</keyword>
<dbReference type="GO" id="GO:0015562">
    <property type="term" value="F:efflux transmembrane transporter activity"/>
    <property type="evidence" value="ECO:0007669"/>
    <property type="project" value="InterPro"/>
</dbReference>
<protein>
    <submittedName>
        <fullName evidence="3">Efflux transporter, outer membrane factor lipoprotein, NodT family</fullName>
    </submittedName>
</protein>
<comment type="caution">
    <text evidence="3">The sequence shown here is derived from an EMBL/GenBank/DDBJ whole genome shotgun (WGS) entry which is preliminary data.</text>
</comment>
<dbReference type="GeneID" id="98396257"/>
<evidence type="ECO:0000256" key="2">
    <source>
        <dbReference type="RuleBase" id="RU362097"/>
    </source>
</evidence>
<dbReference type="Gene3D" id="1.20.1600.10">
    <property type="entry name" value="Outer membrane efflux proteins (OEP)"/>
    <property type="match status" value="1"/>
</dbReference>
<keyword evidence="2" id="KW-1134">Transmembrane beta strand</keyword>
<gene>
    <name evidence="3" type="ORF">HMPREF9442_00663</name>
</gene>
<dbReference type="HOGENOM" id="CLU_012817_13_3_10"/>
<sequence>MKKIIMTMTTAALLSSCGLYKSYERPADIQTDGLYRSDNTQSGDSLGLASFAWREIFTDPQLQTLIERGLAQNTNLRSAQLQIEQSEASLKAAKWAYIPSLAFAPQGSLAGVDWGKATQTYTIPVSASWQIDIFGSLHNAKKRAKAQLENSHAYKQAVQSQLIAAIANYYYSLAMLKDQLAISQETEKLWKENVETTRALMNAGQSNMAAVSQTEANYYSICTQITDLKQQISDLEDEFSALLGEAPQKYAIGSMDNWKVPTRMSAGIPAAALANRPDVKLAETQLAVAYYATNESRAAFYPGLNLSGAIGWTNDLGTIPVNPGKWIWNAMASLTQPIFQNGKLRAQYKISKAQQEQAKLSFQQTLLDAGTEVNAALTKIQATGEKDGLYTKQIASLETAVKSTQALMMNSSTNYLQVLTAQQTLLTAQMSQISNKFSQIQAAIELYQALGGGYDE</sequence>
<dbReference type="PANTHER" id="PTHR30203">
    <property type="entry name" value="OUTER MEMBRANE CATION EFFLUX PROTEIN"/>
    <property type="match status" value="1"/>
</dbReference>
<comment type="similarity">
    <text evidence="1 2">Belongs to the outer membrane factor (OMF) (TC 1.B.17) family.</text>
</comment>
<dbReference type="Gene3D" id="2.20.200.10">
    <property type="entry name" value="Outer membrane efflux proteins (OEP)"/>
    <property type="match status" value="1"/>
</dbReference>
<keyword evidence="2 3" id="KW-0449">Lipoprotein</keyword>
<keyword evidence="2" id="KW-0812">Transmembrane</keyword>